<comment type="function">
    <text evidence="2">Involved in the storage or transport of lipids necessary for membrane maintenance under stressful conditions. Displays a binding preference for lysophospholipids.</text>
</comment>
<dbReference type="RefSeq" id="WP_344759270.1">
    <property type="nucleotide sequence ID" value="NZ_BAAAZU010000006.1"/>
</dbReference>
<dbReference type="InterPro" id="IPR047202">
    <property type="entry name" value="Lipocalin_Blc-like_dom"/>
</dbReference>
<evidence type="ECO:0000259" key="3">
    <source>
        <dbReference type="Pfam" id="PF08212"/>
    </source>
</evidence>
<dbReference type="PANTHER" id="PTHR10612">
    <property type="entry name" value="APOLIPOPROTEIN D"/>
    <property type="match status" value="1"/>
</dbReference>
<name>A0ABP7MJ17_9GAMM</name>
<dbReference type="SUPFAM" id="SSF50814">
    <property type="entry name" value="Lipocalins"/>
    <property type="match status" value="1"/>
</dbReference>
<organism evidence="4 5">
    <name type="scientific">Luteimonas lutimaris</name>
    <dbReference type="NCBI Taxonomy" id="698645"/>
    <lineage>
        <taxon>Bacteria</taxon>
        <taxon>Pseudomonadati</taxon>
        <taxon>Pseudomonadota</taxon>
        <taxon>Gammaproteobacteria</taxon>
        <taxon>Lysobacterales</taxon>
        <taxon>Lysobacteraceae</taxon>
        <taxon>Luteimonas</taxon>
    </lineage>
</organism>
<evidence type="ECO:0000313" key="5">
    <source>
        <dbReference type="Proteomes" id="UP001501727"/>
    </source>
</evidence>
<evidence type="ECO:0000256" key="1">
    <source>
        <dbReference type="ARBA" id="ARBA00006889"/>
    </source>
</evidence>
<keyword evidence="2" id="KW-0446">Lipid-binding</keyword>
<dbReference type="InterPro" id="IPR012674">
    <property type="entry name" value="Calycin"/>
</dbReference>
<protein>
    <recommendedName>
        <fullName evidence="2">Outer membrane lipoprotein Blc</fullName>
    </recommendedName>
</protein>
<dbReference type="Proteomes" id="UP001501727">
    <property type="component" value="Unassembled WGS sequence"/>
</dbReference>
<dbReference type="CDD" id="cd19438">
    <property type="entry name" value="lipocalin_Blc-like"/>
    <property type="match status" value="1"/>
</dbReference>
<comment type="similarity">
    <text evidence="1 2">Belongs to the calycin superfamily. Lipocalin family.</text>
</comment>
<dbReference type="InterPro" id="IPR022271">
    <property type="entry name" value="Lipocalin_ApoD"/>
</dbReference>
<dbReference type="EMBL" id="BAAAZU010000006">
    <property type="protein sequence ID" value="GAA3921612.1"/>
    <property type="molecule type" value="Genomic_DNA"/>
</dbReference>
<proteinExistence type="inferred from homology"/>
<evidence type="ECO:0000256" key="2">
    <source>
        <dbReference type="PIRNR" id="PIRNR036893"/>
    </source>
</evidence>
<dbReference type="Pfam" id="PF08212">
    <property type="entry name" value="Lipocalin_2"/>
    <property type="match status" value="1"/>
</dbReference>
<gene>
    <name evidence="4" type="ORF">GCM10022229_14160</name>
</gene>
<comment type="caution">
    <text evidence="4">The sequence shown here is derived from an EMBL/GenBank/DDBJ whole genome shotgun (WGS) entry which is preliminary data.</text>
</comment>
<keyword evidence="2" id="KW-0472">Membrane</keyword>
<reference evidence="5" key="1">
    <citation type="journal article" date="2019" name="Int. J. Syst. Evol. Microbiol.">
        <title>The Global Catalogue of Microorganisms (GCM) 10K type strain sequencing project: providing services to taxonomists for standard genome sequencing and annotation.</title>
        <authorList>
            <consortium name="The Broad Institute Genomics Platform"/>
            <consortium name="The Broad Institute Genome Sequencing Center for Infectious Disease"/>
            <person name="Wu L."/>
            <person name="Ma J."/>
        </authorList>
    </citation>
    <scope>NUCLEOTIDE SEQUENCE [LARGE SCALE GENOMIC DNA]</scope>
    <source>
        <strain evidence="5">JCM 16916</strain>
    </source>
</reference>
<dbReference type="InterPro" id="IPR000566">
    <property type="entry name" value="Lipocln_cytosolic_FA-bd_dom"/>
</dbReference>
<keyword evidence="5" id="KW-1185">Reference proteome</keyword>
<dbReference type="PRINTS" id="PR01171">
    <property type="entry name" value="BCTLIPOCALIN"/>
</dbReference>
<dbReference type="PIRSF" id="PIRSF036893">
    <property type="entry name" value="Lipocalin_ApoD"/>
    <property type="match status" value="1"/>
</dbReference>
<sequence>MNNTSDEPATVVSIDLPRYLGTWFEIARLPMRHEPRDFTDITAHYALQDDGKVRVRNRALDGKGELHESIGEARAVDDSNSKLEVTFLPEGLRWIPFTRGDYWILRIDPDYTTALVGSPDRKYLWLLSRQPRIEDAILQDYLAHARQQGYDLADLIHTPHTGHPTA</sequence>
<comment type="subunit">
    <text evidence="2">Homodimer.</text>
</comment>
<accession>A0ABP7MJ17</accession>
<keyword evidence="2" id="KW-0998">Cell outer membrane</keyword>
<keyword evidence="2" id="KW-0449">Lipoprotein</keyword>
<dbReference type="InterPro" id="IPR002446">
    <property type="entry name" value="Lipocalin_bac"/>
</dbReference>
<feature type="domain" description="Lipocalin/cytosolic fatty-acid binding" evidence="3">
    <location>
        <begin position="14"/>
        <end position="159"/>
    </location>
</feature>
<dbReference type="PANTHER" id="PTHR10612:SF34">
    <property type="entry name" value="APOLIPOPROTEIN D"/>
    <property type="match status" value="1"/>
</dbReference>
<comment type="subcellular location">
    <subcellularLocation>
        <location evidence="2">Cell outer membrane</location>
    </subcellularLocation>
</comment>
<dbReference type="Gene3D" id="2.40.128.20">
    <property type="match status" value="1"/>
</dbReference>
<evidence type="ECO:0000313" key="4">
    <source>
        <dbReference type="EMBL" id="GAA3921612.1"/>
    </source>
</evidence>